<proteinExistence type="predicted"/>
<evidence type="ECO:0000313" key="1">
    <source>
        <dbReference type="Proteomes" id="UP000887576"/>
    </source>
</evidence>
<dbReference type="WBParaSite" id="JU765_v2.g18455.t2">
    <property type="protein sequence ID" value="JU765_v2.g18455.t2"/>
    <property type="gene ID" value="JU765_v2.g18455"/>
</dbReference>
<protein>
    <submittedName>
        <fullName evidence="2">Uncharacterized protein</fullName>
    </submittedName>
</protein>
<organism evidence="1 2">
    <name type="scientific">Panagrolaimus sp. JU765</name>
    <dbReference type="NCBI Taxonomy" id="591449"/>
    <lineage>
        <taxon>Eukaryota</taxon>
        <taxon>Metazoa</taxon>
        <taxon>Ecdysozoa</taxon>
        <taxon>Nematoda</taxon>
        <taxon>Chromadorea</taxon>
        <taxon>Rhabditida</taxon>
        <taxon>Tylenchina</taxon>
        <taxon>Panagrolaimomorpha</taxon>
        <taxon>Panagrolaimoidea</taxon>
        <taxon>Panagrolaimidae</taxon>
        <taxon>Panagrolaimus</taxon>
    </lineage>
</organism>
<sequence length="299" mass="34244">MEQIVWACFPRIRSEEKTIFDLTNPLVIEIDLHLLDDFDSVNVSEEKTIFDLTNPLVIEIDLHLLDDFDSVNVSIEAKSEENAVVLLVYQERKLFINVFEYVCVEDVEIPGKCSRGYYSIDHCYEHLGKNDSSFISLSFNNGVRHVQGWGNGYPAYAFMIDIGSSLGLYFGLTFLTLFEVVVFFFYGTEIELQSFFNNGVRHVQGWGNGYPAYAFMIDIGSSLGLYFGLTFLTLFEVVVFFFYGTEIELQSLSPAPIKTVIYDLPNKKLLERKTKDARRKIQVQSQKMKIAAMNLPPIF</sequence>
<reference evidence="2" key="1">
    <citation type="submission" date="2022-11" db="UniProtKB">
        <authorList>
            <consortium name="WormBaseParasite"/>
        </authorList>
    </citation>
    <scope>IDENTIFICATION</scope>
</reference>
<accession>A0AC34QQI4</accession>
<evidence type="ECO:0000313" key="2">
    <source>
        <dbReference type="WBParaSite" id="JU765_v2.g18455.t2"/>
    </source>
</evidence>
<name>A0AC34QQI4_9BILA</name>
<dbReference type="Proteomes" id="UP000887576">
    <property type="component" value="Unplaced"/>
</dbReference>